<comment type="subcellular location">
    <subcellularLocation>
        <location evidence="1">Cell membrane</location>
        <topology evidence="1">Multi-pass membrane protein</topology>
    </subcellularLocation>
</comment>
<proteinExistence type="predicted"/>
<gene>
    <name evidence="7" type="ORF">NZ35_10125</name>
</gene>
<dbReference type="Gene3D" id="1.20.1250.20">
    <property type="entry name" value="MFS general substrate transporter like domains"/>
    <property type="match status" value="2"/>
</dbReference>
<evidence type="ECO:0000256" key="2">
    <source>
        <dbReference type="ARBA" id="ARBA00022475"/>
    </source>
</evidence>
<dbReference type="GO" id="GO:0022857">
    <property type="term" value="F:transmembrane transporter activity"/>
    <property type="evidence" value="ECO:0007669"/>
    <property type="project" value="InterPro"/>
</dbReference>
<dbReference type="PATRIC" id="fig|587753.9.peg.5021"/>
<feature type="transmembrane region" description="Helical" evidence="6">
    <location>
        <begin position="136"/>
        <end position="156"/>
    </location>
</feature>
<evidence type="ECO:0000256" key="1">
    <source>
        <dbReference type="ARBA" id="ARBA00004651"/>
    </source>
</evidence>
<keyword evidence="2" id="KW-1003">Cell membrane</keyword>
<feature type="transmembrane region" description="Helical" evidence="6">
    <location>
        <begin position="12"/>
        <end position="32"/>
    </location>
</feature>
<dbReference type="OrthoDB" id="7030847at2"/>
<feature type="transmembrane region" description="Helical" evidence="6">
    <location>
        <begin position="251"/>
        <end position="272"/>
    </location>
</feature>
<evidence type="ECO:0000256" key="4">
    <source>
        <dbReference type="ARBA" id="ARBA00022989"/>
    </source>
</evidence>
<feature type="transmembrane region" description="Helical" evidence="6">
    <location>
        <begin position="162"/>
        <end position="183"/>
    </location>
</feature>
<name>A0A0A6FLB1_9PSED</name>
<feature type="transmembrane region" description="Helical" evidence="6">
    <location>
        <begin position="303"/>
        <end position="322"/>
    </location>
</feature>
<evidence type="ECO:0008006" key="9">
    <source>
        <dbReference type="Google" id="ProtNLM"/>
    </source>
</evidence>
<dbReference type="InterPro" id="IPR036259">
    <property type="entry name" value="MFS_trans_sf"/>
</dbReference>
<feature type="transmembrane region" description="Helical" evidence="6">
    <location>
        <begin position="69"/>
        <end position="91"/>
    </location>
</feature>
<keyword evidence="3 6" id="KW-0812">Transmembrane</keyword>
<evidence type="ECO:0000256" key="3">
    <source>
        <dbReference type="ARBA" id="ARBA00022692"/>
    </source>
</evidence>
<keyword evidence="4 6" id="KW-1133">Transmembrane helix</keyword>
<keyword evidence="5 6" id="KW-0472">Membrane</keyword>
<evidence type="ECO:0000313" key="7">
    <source>
        <dbReference type="EMBL" id="KHA73521.1"/>
    </source>
</evidence>
<protein>
    <recommendedName>
        <fullName evidence="9">MFS transporter</fullName>
    </recommendedName>
</protein>
<dbReference type="AlphaFoldDB" id="A0A0A6FLB1"/>
<comment type="caution">
    <text evidence="7">The sequence shown here is derived from an EMBL/GenBank/DDBJ whole genome shotgun (WGS) entry which is preliminary data.</text>
</comment>
<dbReference type="PANTHER" id="PTHR23513">
    <property type="entry name" value="INTEGRAL MEMBRANE EFFLUX PROTEIN-RELATED"/>
    <property type="match status" value="1"/>
</dbReference>
<dbReference type="GO" id="GO:0005886">
    <property type="term" value="C:plasma membrane"/>
    <property type="evidence" value="ECO:0007669"/>
    <property type="project" value="UniProtKB-SubCell"/>
</dbReference>
<feature type="transmembrane region" description="Helical" evidence="6">
    <location>
        <begin position="97"/>
        <end position="116"/>
    </location>
</feature>
<evidence type="ECO:0000313" key="8">
    <source>
        <dbReference type="Proteomes" id="UP000030564"/>
    </source>
</evidence>
<sequence length="417" mass="45192">MSTFRKYLCLDLLLWIYLGCWNTTLPLIIVQRGSLLELAAYETALALAAIISMLCLAPRVESMRRSTALKVGCFAMLMVSVLRYVFAANWYSLDALILIDVIAASAFGMIQPLLGIYPAETVDKHRAEAAFRVRRIVVTVGRVAGPLLAGMVITVSSLEVSLLFVSIVGFVIVVLGMVLPVSAAPALQPRKSSADLINDMLLGLKLKCVLPPEQFLTFSGLLLGLAVTATVPMLVPALIHARGLAEGSVGLFNAVFAGGAVAGLFFLSPLITRKQNQRNKYLGCWTLLTFALCTATQADEIWQLSTCLFFAGAASACIGMVGMDKRLMSIPSGVRVRLMASTLVISQLGSSVSFMMTGAIMSRSGASSLMWLYLGLFLIVVIYSVRSKKIWHFLEDDAESELYYAKNHPKLAAVMSR</sequence>
<dbReference type="EMBL" id="JSFK01000005">
    <property type="protein sequence ID" value="KHA73521.1"/>
    <property type="molecule type" value="Genomic_DNA"/>
</dbReference>
<dbReference type="InterPro" id="IPR011701">
    <property type="entry name" value="MFS"/>
</dbReference>
<dbReference type="PANTHER" id="PTHR23513:SF6">
    <property type="entry name" value="MAJOR FACILITATOR SUPERFAMILY ASSOCIATED DOMAIN-CONTAINING PROTEIN"/>
    <property type="match status" value="1"/>
</dbReference>
<dbReference type="SUPFAM" id="SSF103473">
    <property type="entry name" value="MFS general substrate transporter"/>
    <property type="match status" value="1"/>
</dbReference>
<organism evidence="7 8">
    <name type="scientific">Pseudomonas chlororaphis</name>
    <dbReference type="NCBI Taxonomy" id="587753"/>
    <lineage>
        <taxon>Bacteria</taxon>
        <taxon>Pseudomonadati</taxon>
        <taxon>Pseudomonadota</taxon>
        <taxon>Gammaproteobacteria</taxon>
        <taxon>Pseudomonadales</taxon>
        <taxon>Pseudomonadaceae</taxon>
        <taxon>Pseudomonas</taxon>
    </lineage>
</organism>
<reference evidence="7 8" key="1">
    <citation type="submission" date="2014-10" db="EMBL/GenBank/DDBJ databases">
        <title>Draft genome sequence of Pseudomonas chlororaphis EA105.</title>
        <authorList>
            <person name="McCully L.M."/>
            <person name="Bitzer A.S."/>
            <person name="Spence C."/>
            <person name="Bais H."/>
            <person name="Silby M.W."/>
        </authorList>
    </citation>
    <scope>NUCLEOTIDE SEQUENCE [LARGE SCALE GENOMIC DNA]</scope>
    <source>
        <strain evidence="7 8">EA105</strain>
    </source>
</reference>
<feature type="transmembrane region" description="Helical" evidence="6">
    <location>
        <begin position="215"/>
        <end position="239"/>
    </location>
</feature>
<dbReference type="Proteomes" id="UP000030564">
    <property type="component" value="Unassembled WGS sequence"/>
</dbReference>
<evidence type="ECO:0000256" key="5">
    <source>
        <dbReference type="ARBA" id="ARBA00023136"/>
    </source>
</evidence>
<feature type="transmembrane region" description="Helical" evidence="6">
    <location>
        <begin position="368"/>
        <end position="385"/>
    </location>
</feature>
<feature type="transmembrane region" description="Helical" evidence="6">
    <location>
        <begin position="38"/>
        <end position="57"/>
    </location>
</feature>
<dbReference type="Pfam" id="PF07690">
    <property type="entry name" value="MFS_1"/>
    <property type="match status" value="1"/>
</dbReference>
<evidence type="ECO:0000256" key="6">
    <source>
        <dbReference type="SAM" id="Phobius"/>
    </source>
</evidence>
<feature type="transmembrane region" description="Helical" evidence="6">
    <location>
        <begin position="343"/>
        <end position="362"/>
    </location>
</feature>
<accession>A0A0A6FLB1</accession>